<organism evidence="6 7">
    <name type="scientific">Streptomyces castrisilvae</name>
    <dbReference type="NCBI Taxonomy" id="3033811"/>
    <lineage>
        <taxon>Bacteria</taxon>
        <taxon>Bacillati</taxon>
        <taxon>Actinomycetota</taxon>
        <taxon>Actinomycetes</taxon>
        <taxon>Kitasatosporales</taxon>
        <taxon>Streptomycetaceae</taxon>
        <taxon>Streptomyces</taxon>
    </lineage>
</organism>
<sequence length="306" mass="33000">MDQTELECFLVLAEELHFGRTAARLRLSRARVSQLIQKLERRVGAPLFTRTSRRVTLTTLGARLRDDLAPHHRGIENALARAVAAARAIEGVLHVGFSTPLAGELVMKTIEELRTTHPELAVEVCEVPLSDPYGMLRRGDFDLQLTDFPVHEPDLTRGPTLLVENRVLAVASAHPLAARGTLTLEDLAQVPLLTIAGDIPDYWSEHHLPTHTPHGTPIEPGPSVTNHQEALTLVAAGRGALLSGAHIALYHGRPGIAYIPLKDGNPLAYGLTRRSAATGNRALELFGRVAREVAGGMAPAVPGRAA</sequence>
<dbReference type="PROSITE" id="PS50931">
    <property type="entry name" value="HTH_LYSR"/>
    <property type="match status" value="1"/>
</dbReference>
<gene>
    <name evidence="6" type="ORF">P8A18_13670</name>
</gene>
<dbReference type="Gene3D" id="1.10.10.10">
    <property type="entry name" value="Winged helix-like DNA-binding domain superfamily/Winged helix DNA-binding domain"/>
    <property type="match status" value="1"/>
</dbReference>
<dbReference type="EMBL" id="CP120997">
    <property type="protein sequence ID" value="WLQ34421.1"/>
    <property type="molecule type" value="Genomic_DNA"/>
</dbReference>
<keyword evidence="3" id="KW-0238">DNA-binding</keyword>
<dbReference type="Pfam" id="PF00126">
    <property type="entry name" value="HTH_1"/>
    <property type="match status" value="1"/>
</dbReference>
<reference evidence="6 7" key="1">
    <citation type="submission" date="2023-03" db="EMBL/GenBank/DDBJ databases">
        <title>Isolation and description of six Streptomyces strains from soil environments, able to metabolize different microbial glucans.</title>
        <authorList>
            <person name="Widen T."/>
            <person name="Larsbrink J."/>
        </authorList>
    </citation>
    <scope>NUCLEOTIDE SEQUENCE [LARGE SCALE GENOMIC DNA]</scope>
    <source>
        <strain evidence="6 7">Mut1</strain>
    </source>
</reference>
<keyword evidence="7" id="KW-1185">Reference proteome</keyword>
<protein>
    <submittedName>
        <fullName evidence="6">LysR family transcriptional regulator</fullName>
    </submittedName>
</protein>
<dbReference type="Pfam" id="PF03466">
    <property type="entry name" value="LysR_substrate"/>
    <property type="match status" value="1"/>
</dbReference>
<evidence type="ECO:0000313" key="6">
    <source>
        <dbReference type="EMBL" id="WLQ34421.1"/>
    </source>
</evidence>
<name>A0ABY9HJD8_9ACTN</name>
<feature type="domain" description="HTH lysR-type" evidence="5">
    <location>
        <begin position="1"/>
        <end position="58"/>
    </location>
</feature>
<dbReference type="InterPro" id="IPR000847">
    <property type="entry name" value="LysR_HTH_N"/>
</dbReference>
<evidence type="ECO:0000313" key="7">
    <source>
        <dbReference type="Proteomes" id="UP001239522"/>
    </source>
</evidence>
<proteinExistence type="inferred from homology"/>
<evidence type="ECO:0000256" key="4">
    <source>
        <dbReference type="ARBA" id="ARBA00023163"/>
    </source>
</evidence>
<keyword evidence="2" id="KW-0805">Transcription regulation</keyword>
<evidence type="ECO:0000256" key="3">
    <source>
        <dbReference type="ARBA" id="ARBA00023125"/>
    </source>
</evidence>
<dbReference type="InterPro" id="IPR036388">
    <property type="entry name" value="WH-like_DNA-bd_sf"/>
</dbReference>
<dbReference type="Proteomes" id="UP001239522">
    <property type="component" value="Chromosome"/>
</dbReference>
<dbReference type="SUPFAM" id="SSF53850">
    <property type="entry name" value="Periplasmic binding protein-like II"/>
    <property type="match status" value="1"/>
</dbReference>
<dbReference type="InterPro" id="IPR005119">
    <property type="entry name" value="LysR_subst-bd"/>
</dbReference>
<keyword evidence="4" id="KW-0804">Transcription</keyword>
<dbReference type="PANTHER" id="PTHR30346:SF0">
    <property type="entry name" value="HCA OPERON TRANSCRIPTIONAL ACTIVATOR HCAR"/>
    <property type="match status" value="1"/>
</dbReference>
<evidence type="ECO:0000259" key="5">
    <source>
        <dbReference type="PROSITE" id="PS50931"/>
    </source>
</evidence>
<dbReference type="InterPro" id="IPR036390">
    <property type="entry name" value="WH_DNA-bd_sf"/>
</dbReference>
<dbReference type="SUPFAM" id="SSF46785">
    <property type="entry name" value="Winged helix' DNA-binding domain"/>
    <property type="match status" value="1"/>
</dbReference>
<dbReference type="Gene3D" id="3.40.190.10">
    <property type="entry name" value="Periplasmic binding protein-like II"/>
    <property type="match status" value="2"/>
</dbReference>
<comment type="similarity">
    <text evidence="1">Belongs to the LysR transcriptional regulatory family.</text>
</comment>
<accession>A0ABY9HJD8</accession>
<evidence type="ECO:0000256" key="2">
    <source>
        <dbReference type="ARBA" id="ARBA00023015"/>
    </source>
</evidence>
<evidence type="ECO:0000256" key="1">
    <source>
        <dbReference type="ARBA" id="ARBA00009437"/>
    </source>
</evidence>
<dbReference type="PANTHER" id="PTHR30346">
    <property type="entry name" value="TRANSCRIPTIONAL DUAL REGULATOR HCAR-RELATED"/>
    <property type="match status" value="1"/>
</dbReference>